<dbReference type="GO" id="GO:0003676">
    <property type="term" value="F:nucleic acid binding"/>
    <property type="evidence" value="ECO:0007669"/>
    <property type="project" value="InterPro"/>
</dbReference>
<sequence>MEQEQYVYKNREDKMTKNRGFDPSFLENDYSIPFPVLNDRTGETALNGGEIFPYTHFSIVMNEQRKLALYCAHNIDLNNHNNVKRCKDCWHFDQRIGVSNQVGNDLYRGEHDL</sequence>
<keyword evidence="3" id="KW-1185">Reference proteome</keyword>
<accession>A0A5R9EYS9</accession>
<name>A0A5R9EYS9_9BACL</name>
<proteinExistence type="predicted"/>
<dbReference type="EMBL" id="SWLG01000010">
    <property type="protein sequence ID" value="TLS36452.1"/>
    <property type="molecule type" value="Genomic_DNA"/>
</dbReference>
<comment type="caution">
    <text evidence="2">The sequence shown here is derived from an EMBL/GenBank/DDBJ whole genome shotgun (WGS) entry which is preliminary data.</text>
</comment>
<dbReference type="Pfam" id="PF01223">
    <property type="entry name" value="Endonuclease_NS"/>
    <property type="match status" value="1"/>
</dbReference>
<evidence type="ECO:0000313" key="3">
    <source>
        <dbReference type="Proteomes" id="UP000308230"/>
    </source>
</evidence>
<evidence type="ECO:0000313" key="2">
    <source>
        <dbReference type="EMBL" id="TLS36452.1"/>
    </source>
</evidence>
<feature type="domain" description="DNA/RNA non-specific endonuclease/pyrophosphatase/phosphodiesterase" evidence="1">
    <location>
        <begin position="51"/>
        <end position="108"/>
    </location>
</feature>
<evidence type="ECO:0000259" key="1">
    <source>
        <dbReference type="Pfam" id="PF01223"/>
    </source>
</evidence>
<dbReference type="InterPro" id="IPR044929">
    <property type="entry name" value="DNA/RNA_non-sp_Endonuclease_sf"/>
</dbReference>
<organism evidence="2 3">
    <name type="scientific">Exobacillus caeni</name>
    <dbReference type="NCBI Taxonomy" id="2574798"/>
    <lineage>
        <taxon>Bacteria</taxon>
        <taxon>Bacillati</taxon>
        <taxon>Bacillota</taxon>
        <taxon>Bacilli</taxon>
        <taxon>Bacillales</taxon>
        <taxon>Guptibacillaceae</taxon>
        <taxon>Exobacillus</taxon>
    </lineage>
</organism>
<dbReference type="GO" id="GO:0046872">
    <property type="term" value="F:metal ion binding"/>
    <property type="evidence" value="ECO:0007669"/>
    <property type="project" value="InterPro"/>
</dbReference>
<dbReference type="AlphaFoldDB" id="A0A5R9EYS9"/>
<dbReference type="OrthoDB" id="9770276at2"/>
<dbReference type="InterPro" id="IPR001604">
    <property type="entry name" value="Endo_G_ENPP1-like_dom"/>
</dbReference>
<dbReference type="InterPro" id="IPR044925">
    <property type="entry name" value="His-Me_finger_sf"/>
</dbReference>
<dbReference type="Proteomes" id="UP000308230">
    <property type="component" value="Unassembled WGS sequence"/>
</dbReference>
<dbReference type="GO" id="GO:0016787">
    <property type="term" value="F:hydrolase activity"/>
    <property type="evidence" value="ECO:0007669"/>
    <property type="project" value="InterPro"/>
</dbReference>
<gene>
    <name evidence="2" type="ORF">FCL54_14605</name>
</gene>
<dbReference type="SUPFAM" id="SSF54060">
    <property type="entry name" value="His-Me finger endonucleases"/>
    <property type="match status" value="1"/>
</dbReference>
<reference evidence="2 3" key="1">
    <citation type="submission" date="2019-04" db="EMBL/GenBank/DDBJ databases">
        <title>Bacillus caeni sp. nov., a bacterium isolated from mangrove sediment.</title>
        <authorList>
            <person name="Huang H."/>
            <person name="Mo K."/>
            <person name="Hu Y."/>
        </authorList>
    </citation>
    <scope>NUCLEOTIDE SEQUENCE [LARGE SCALE GENOMIC DNA]</scope>
    <source>
        <strain evidence="2 3">HB172195</strain>
    </source>
</reference>
<dbReference type="Gene3D" id="3.40.570.10">
    <property type="entry name" value="Extracellular Endonuclease, subunit A"/>
    <property type="match status" value="1"/>
</dbReference>
<protein>
    <recommendedName>
        <fullName evidence="1">DNA/RNA non-specific endonuclease/pyrophosphatase/phosphodiesterase domain-containing protein</fullName>
    </recommendedName>
</protein>